<evidence type="ECO:0000313" key="1">
    <source>
        <dbReference type="EMBL" id="CBW26441.1"/>
    </source>
</evidence>
<dbReference type="Gene3D" id="3.40.50.1820">
    <property type="entry name" value="alpha/beta hydrolase"/>
    <property type="match status" value="1"/>
</dbReference>
<reference evidence="2" key="1">
    <citation type="journal article" date="2013" name="ISME J.">
        <title>A small predatory core genome in the divergent marine Bacteriovorax marinus SJ and the terrestrial Bdellovibrio bacteriovorus.</title>
        <authorList>
            <person name="Crossman L.C."/>
            <person name="Chen H."/>
            <person name="Cerdeno-Tarraga A.M."/>
            <person name="Brooks K."/>
            <person name="Quail M.A."/>
            <person name="Pineiro S.A."/>
            <person name="Hobley L."/>
            <person name="Sockett R.E."/>
            <person name="Bentley S.D."/>
            <person name="Parkhill J."/>
            <person name="Williams H.N."/>
            <person name="Stine O.C."/>
        </authorList>
    </citation>
    <scope>NUCLEOTIDE SEQUENCE [LARGE SCALE GENOMIC DNA]</scope>
    <source>
        <strain evidence="2">ATCC BAA-682 / DSM 15412 / SJ</strain>
    </source>
</reference>
<dbReference type="HOGENOM" id="CLU_1072691_0_0_7"/>
<evidence type="ECO:0008006" key="3">
    <source>
        <dbReference type="Google" id="ProtNLM"/>
    </source>
</evidence>
<gene>
    <name evidence="1" type="ordered locus">BMS_1592</name>
</gene>
<dbReference type="Proteomes" id="UP000008963">
    <property type="component" value="Chromosome"/>
</dbReference>
<evidence type="ECO:0000313" key="2">
    <source>
        <dbReference type="Proteomes" id="UP000008963"/>
    </source>
</evidence>
<dbReference type="SUPFAM" id="SSF53474">
    <property type="entry name" value="alpha/beta-Hydrolases"/>
    <property type="match status" value="1"/>
</dbReference>
<dbReference type="KEGG" id="bmx:BMS_1592"/>
<organism evidence="1 2">
    <name type="scientific">Halobacteriovorax marinus (strain ATCC BAA-682 / DSM 15412 / SJ)</name>
    <name type="common">Bacteriovorax marinus</name>
    <dbReference type="NCBI Taxonomy" id="862908"/>
    <lineage>
        <taxon>Bacteria</taxon>
        <taxon>Pseudomonadati</taxon>
        <taxon>Bdellovibrionota</taxon>
        <taxon>Bacteriovoracia</taxon>
        <taxon>Bacteriovoracales</taxon>
        <taxon>Halobacteriovoraceae</taxon>
        <taxon>Halobacteriovorax</taxon>
    </lineage>
</organism>
<accession>E1X0V2</accession>
<keyword evidence="2" id="KW-1185">Reference proteome</keyword>
<dbReference type="STRING" id="862908.BMS_1592"/>
<dbReference type="eggNOG" id="COG2267">
    <property type="taxonomic scope" value="Bacteria"/>
</dbReference>
<name>E1X0V2_HALMS</name>
<sequence length="259" mass="29858">MLTSFSSFALSCNNFKQQITFEDDIKGIILIVHGLNLNPEKMESLGNFYKAKKIAPIYVRLTGHTENTNWDQVTKQRWIKDFYSPLCQAYVNSKQLDIPMYGLGFSLGALVIQHAIEKFNAPFKSVSYIAPAFKTRWYTMFITALFKMGLTFEIPSGNFVEYRAKDSTGLLAYKGMWEITQELKFNDNIKKVITMDKRDELIDYFSTRDLCKSWSNCQMEELISSPSKNEKKIYHLAIDSATLGQKAWNKLTLILSQQL</sequence>
<dbReference type="InterPro" id="IPR029058">
    <property type="entry name" value="AB_hydrolase_fold"/>
</dbReference>
<proteinExistence type="predicted"/>
<dbReference type="AlphaFoldDB" id="E1X0V2"/>
<dbReference type="PATRIC" id="fig|862908.3.peg.1515"/>
<protein>
    <recommendedName>
        <fullName evidence="3">Serine aminopeptidase S33 domain-containing protein</fullName>
    </recommendedName>
</protein>
<dbReference type="EMBL" id="FQ312005">
    <property type="protein sequence ID" value="CBW26441.1"/>
    <property type="molecule type" value="Genomic_DNA"/>
</dbReference>